<organism evidence="2 3">
    <name type="scientific">Uabimicrobium amorphum</name>
    <dbReference type="NCBI Taxonomy" id="2596890"/>
    <lineage>
        <taxon>Bacteria</taxon>
        <taxon>Pseudomonadati</taxon>
        <taxon>Planctomycetota</taxon>
        <taxon>Candidatus Uabimicrobiia</taxon>
        <taxon>Candidatus Uabimicrobiales</taxon>
        <taxon>Candidatus Uabimicrobiaceae</taxon>
        <taxon>Candidatus Uabimicrobium</taxon>
    </lineage>
</organism>
<accession>A0A5S9IPJ8</accession>
<dbReference type="RefSeq" id="WP_151969367.1">
    <property type="nucleotide sequence ID" value="NZ_AP019860.1"/>
</dbReference>
<gene>
    <name evidence="2" type="ORF">UABAM_03619</name>
</gene>
<keyword evidence="1" id="KW-0812">Transmembrane</keyword>
<dbReference type="GO" id="GO:0016020">
    <property type="term" value="C:membrane"/>
    <property type="evidence" value="ECO:0007669"/>
    <property type="project" value="InterPro"/>
</dbReference>
<keyword evidence="3" id="KW-1185">Reference proteome</keyword>
<evidence type="ECO:0008006" key="4">
    <source>
        <dbReference type="Google" id="ProtNLM"/>
    </source>
</evidence>
<evidence type="ECO:0000313" key="2">
    <source>
        <dbReference type="EMBL" id="BBM85256.1"/>
    </source>
</evidence>
<evidence type="ECO:0000313" key="3">
    <source>
        <dbReference type="Proteomes" id="UP000326354"/>
    </source>
</evidence>
<dbReference type="Proteomes" id="UP000326354">
    <property type="component" value="Chromosome"/>
</dbReference>
<sequence length="314" mass="36058">MNSNTNNPHRRNRTQFVIGHVIVICWAIAFLAPFILFLIPMCTPNTFLYCTFVFALAIVIALMTPITVNMSGRLHDTGIPGYDIFKIFIPFSGIFTRLWSKGDQEANEFGPPSQYKIPSIFYFLKILFIQGLVFSIGTTICFCLPPYIVLTSPLPMELEHGATLDEVQDAYKKVRQAKKKRGVCLLTTKELNALINANESLAEKIHVHSMNASAATTDKIEFEVDVNCRLDFVLERYLTARLKLEVMRKTTPKMRFYLKEMIGKEGKESPPWLNNQDITKYVYKYSSELRQLQKILNQLDIDYDLSSKRLKVTF</sequence>
<evidence type="ECO:0000256" key="1">
    <source>
        <dbReference type="SAM" id="Phobius"/>
    </source>
</evidence>
<reference evidence="2 3" key="1">
    <citation type="submission" date="2019-08" db="EMBL/GenBank/DDBJ databases">
        <title>Complete genome sequence of Candidatus Uab amorphum.</title>
        <authorList>
            <person name="Shiratori T."/>
            <person name="Suzuki S."/>
            <person name="Kakizawa Y."/>
            <person name="Ishida K."/>
        </authorList>
    </citation>
    <scope>NUCLEOTIDE SEQUENCE [LARGE SCALE GENOMIC DNA]</scope>
    <source>
        <strain evidence="2 3">SRT547</strain>
    </source>
</reference>
<proteinExistence type="predicted"/>
<dbReference type="EMBL" id="AP019860">
    <property type="protein sequence ID" value="BBM85256.1"/>
    <property type="molecule type" value="Genomic_DNA"/>
</dbReference>
<dbReference type="InterPro" id="IPR008523">
    <property type="entry name" value="DUF805"/>
</dbReference>
<keyword evidence="1" id="KW-1133">Transmembrane helix</keyword>
<name>A0A5S9IPJ8_UABAM</name>
<protein>
    <recommendedName>
        <fullName evidence="4">DUF805 domain-containing protein</fullName>
    </recommendedName>
</protein>
<dbReference type="KEGG" id="uam:UABAM_03619"/>
<keyword evidence="1" id="KW-0472">Membrane</keyword>
<dbReference type="AlphaFoldDB" id="A0A5S9IPJ8"/>
<dbReference type="Pfam" id="PF05656">
    <property type="entry name" value="DUF805"/>
    <property type="match status" value="1"/>
</dbReference>
<dbReference type="OrthoDB" id="9812349at2"/>
<feature type="transmembrane region" description="Helical" evidence="1">
    <location>
        <begin position="46"/>
        <end position="68"/>
    </location>
</feature>
<feature type="transmembrane region" description="Helical" evidence="1">
    <location>
        <begin position="120"/>
        <end position="150"/>
    </location>
</feature>
<feature type="transmembrane region" description="Helical" evidence="1">
    <location>
        <begin position="16"/>
        <end position="40"/>
    </location>
</feature>